<evidence type="ECO:0000313" key="3">
    <source>
        <dbReference type="EMBL" id="KAH9643045.1"/>
    </source>
</evidence>
<evidence type="ECO:0000256" key="1">
    <source>
        <dbReference type="SAM" id="MobiDB-lite"/>
    </source>
</evidence>
<feature type="transmembrane region" description="Helical" evidence="2">
    <location>
        <begin position="532"/>
        <end position="554"/>
    </location>
</feature>
<protein>
    <recommendedName>
        <fullName evidence="5">Envelope fusion protein</fullName>
    </recommendedName>
</protein>
<dbReference type="InterPro" id="IPR022048">
    <property type="entry name" value="Envelope_fusion-like"/>
</dbReference>
<evidence type="ECO:0008006" key="5">
    <source>
        <dbReference type="Google" id="ProtNLM"/>
    </source>
</evidence>
<proteinExistence type="predicted"/>
<feature type="region of interest" description="Disordered" evidence="1">
    <location>
        <begin position="566"/>
        <end position="609"/>
    </location>
</feature>
<name>A0A922MSY8_SPOEX</name>
<keyword evidence="2" id="KW-1133">Transmembrane helix</keyword>
<accession>A0A922MSY8</accession>
<dbReference type="Pfam" id="PF12259">
    <property type="entry name" value="Baculo_F"/>
    <property type="match status" value="1"/>
</dbReference>
<dbReference type="EMBL" id="JACEFF010000162">
    <property type="protein sequence ID" value="KAH9643045.1"/>
    <property type="molecule type" value="Genomic_DNA"/>
</dbReference>
<keyword evidence="2" id="KW-0812">Transmembrane</keyword>
<evidence type="ECO:0000313" key="4">
    <source>
        <dbReference type="Proteomes" id="UP000814243"/>
    </source>
</evidence>
<evidence type="ECO:0000256" key="2">
    <source>
        <dbReference type="SAM" id="Phobius"/>
    </source>
</evidence>
<keyword evidence="2" id="KW-0472">Membrane</keyword>
<dbReference type="AlphaFoldDB" id="A0A922MSY8"/>
<reference evidence="3" key="1">
    <citation type="journal article" date="2021" name="G3 (Bethesda)">
        <title>Genome and transcriptome analysis of the beet armyworm Spodoptera exigua reveals targets for pest control. .</title>
        <authorList>
            <person name="Simon S."/>
            <person name="Breeschoten T."/>
            <person name="Jansen H.J."/>
            <person name="Dirks R.P."/>
            <person name="Schranz M.E."/>
            <person name="Ros V.I.D."/>
        </authorList>
    </citation>
    <scope>NUCLEOTIDE SEQUENCE</scope>
    <source>
        <strain evidence="3">TB_SE_WUR_2020</strain>
    </source>
</reference>
<organism evidence="3 4">
    <name type="scientific">Spodoptera exigua</name>
    <name type="common">Beet armyworm</name>
    <name type="synonym">Noctua fulgens</name>
    <dbReference type="NCBI Taxonomy" id="7107"/>
    <lineage>
        <taxon>Eukaryota</taxon>
        <taxon>Metazoa</taxon>
        <taxon>Ecdysozoa</taxon>
        <taxon>Arthropoda</taxon>
        <taxon>Hexapoda</taxon>
        <taxon>Insecta</taxon>
        <taxon>Pterygota</taxon>
        <taxon>Neoptera</taxon>
        <taxon>Endopterygota</taxon>
        <taxon>Lepidoptera</taxon>
        <taxon>Glossata</taxon>
        <taxon>Ditrysia</taxon>
        <taxon>Noctuoidea</taxon>
        <taxon>Noctuidae</taxon>
        <taxon>Amphipyrinae</taxon>
        <taxon>Spodoptera</taxon>
    </lineage>
</organism>
<dbReference type="Proteomes" id="UP000814243">
    <property type="component" value="Unassembled WGS sequence"/>
</dbReference>
<gene>
    <name evidence="3" type="ORF">HF086_004613</name>
</gene>
<comment type="caution">
    <text evidence="3">The sequence shown here is derived from an EMBL/GenBank/DDBJ whole genome shotgun (WGS) entry which is preliminary data.</text>
</comment>
<sequence>MLIFPTYGSVEVKPFPSNQTLYFDPVSKVQLIRDKWTLVMYYDMEPYWRGIKTYNKITNYQEQLCATIETQSHCNSIVEQARHDYQELEYYNELLLSQHFDVHARQRRAGQTGRHRRGLIDGVGYLANDLFGVLDSRFANQYEKDIETIHRNEKHLSNLWKNQTSVIEAEFNLMKRMENTVNKQHKLINKKLIDLQENESVLQRNLQNISYANEFTMLAMSGNGLLQGLKRLQDTLLDAITDIFHGQINIHLLPPTQLKRELQTIYGQMPEDLTLPITNIDTDLQYLYKLLKVKARATQKYVIIEVTFPLVARESFQLYKIVPIPHQTSTRMTKIIPVSEYVAVNLKKDSYFSMSTSELTECLHHGPTYMCQLLKPILDLKNDESFCNKDPETNTCTFEKSNCTNAWIELHLTSQHLYFCCDTYTIKIICGDQVTVRQLSQAGVIGVGQECIIKGKDFSLYSIRHQSNHVSISPTIYMPEFDQINHLVNIKIPDEKQMDDGNLTISMDSLGEKIKKLKESNSEIEEISPHDIHQYVICYVLLATVLCAAAVWMWKTGRCGLCRKPGQPGEGSCRHEAAVAPPKPRRRSGSRHEQELAAAPPTPKPCKSDNCSEVLSAKDLNNKSETELMIQ</sequence>